<keyword evidence="4" id="KW-1185">Reference proteome</keyword>
<dbReference type="InterPro" id="IPR049492">
    <property type="entry name" value="BD-FAE-like_dom"/>
</dbReference>
<dbReference type="PANTHER" id="PTHR48081:SF6">
    <property type="entry name" value="PEPTIDASE S9 PROLYL OLIGOPEPTIDASE CATALYTIC DOMAIN-CONTAINING PROTEIN"/>
    <property type="match status" value="1"/>
</dbReference>
<dbReference type="Gene3D" id="3.40.50.1820">
    <property type="entry name" value="alpha/beta hydrolase"/>
    <property type="match status" value="1"/>
</dbReference>
<name>A0A1S1YUY4_FLAPC</name>
<reference evidence="3 4" key="1">
    <citation type="journal article" date="2012" name="Int. J. Syst. Evol. Microbiol.">
        <title>Flammeovirga pacifica sp. nov., isolated from deep-sea sediment.</title>
        <authorList>
            <person name="Xu H."/>
            <person name="Fu Y."/>
            <person name="Yang N."/>
            <person name="Ding Z."/>
            <person name="Lai Q."/>
            <person name="Zeng R."/>
        </authorList>
    </citation>
    <scope>NUCLEOTIDE SEQUENCE [LARGE SCALE GENOMIC DNA]</scope>
    <source>
        <strain evidence="4">DSM 24597 / LMG 26175 / WPAGA1</strain>
    </source>
</reference>
<dbReference type="GO" id="GO:0016787">
    <property type="term" value="F:hydrolase activity"/>
    <property type="evidence" value="ECO:0007669"/>
    <property type="project" value="UniProtKB-KW"/>
</dbReference>
<feature type="domain" description="BD-FAE-like" evidence="2">
    <location>
        <begin position="60"/>
        <end position="261"/>
    </location>
</feature>
<dbReference type="EMBL" id="JRYR02000002">
    <property type="protein sequence ID" value="OHX64826.1"/>
    <property type="molecule type" value="Genomic_DNA"/>
</dbReference>
<keyword evidence="1" id="KW-0378">Hydrolase</keyword>
<dbReference type="Pfam" id="PF20434">
    <property type="entry name" value="BD-FAE"/>
    <property type="match status" value="1"/>
</dbReference>
<proteinExistence type="predicted"/>
<evidence type="ECO:0000256" key="1">
    <source>
        <dbReference type="ARBA" id="ARBA00022801"/>
    </source>
</evidence>
<comment type="caution">
    <text evidence="3">The sequence shown here is derived from an EMBL/GenBank/DDBJ whole genome shotgun (WGS) entry which is preliminary data.</text>
</comment>
<dbReference type="RefSeq" id="WP_044217287.1">
    <property type="nucleotide sequence ID" value="NZ_JRYR02000002.1"/>
</dbReference>
<dbReference type="AlphaFoldDB" id="A0A1S1YUY4"/>
<dbReference type="Proteomes" id="UP000179797">
    <property type="component" value="Unassembled WGS sequence"/>
</dbReference>
<evidence type="ECO:0000313" key="3">
    <source>
        <dbReference type="EMBL" id="OHX64826.1"/>
    </source>
</evidence>
<organism evidence="3 4">
    <name type="scientific">Flammeovirga pacifica</name>
    <dbReference type="NCBI Taxonomy" id="915059"/>
    <lineage>
        <taxon>Bacteria</taxon>
        <taxon>Pseudomonadati</taxon>
        <taxon>Bacteroidota</taxon>
        <taxon>Cytophagia</taxon>
        <taxon>Cytophagales</taxon>
        <taxon>Flammeovirgaceae</taxon>
        <taxon>Flammeovirga</taxon>
    </lineage>
</organism>
<dbReference type="InterPro" id="IPR050300">
    <property type="entry name" value="GDXG_lipolytic_enzyme"/>
</dbReference>
<evidence type="ECO:0000313" key="4">
    <source>
        <dbReference type="Proteomes" id="UP000179797"/>
    </source>
</evidence>
<evidence type="ECO:0000259" key="2">
    <source>
        <dbReference type="Pfam" id="PF20434"/>
    </source>
</evidence>
<dbReference type="PANTHER" id="PTHR48081">
    <property type="entry name" value="AB HYDROLASE SUPERFAMILY PROTEIN C4A8.06C"/>
    <property type="match status" value="1"/>
</dbReference>
<sequence>MKRIFFLLQWIMFISIGGYAQVIVPLWDIKDLPNYQKSNDKEVIPPKDITFIMKVQTPTLEIYLPSKQSSNGKGILIIPGGGYGGVAYDWEGTDVAKWCNSMGLSAFVLKYRMPQAASVKVGHKAPIQDAQRAMRYIRSRADEFYIDKDQLGVIGFSAGGHLASTLGTHQEIYYDDNDAIDKEDFHPNFMMLIYPVITMEKGVTHMGSRNNLIGKNPSEEMIKKFSNELQISDTTPPTFLLHSGDDKAVPVENSIRFYQALLKAKRVADMHIYPAGGHGFGLGKSNKDAPDWREIAEDWLNRK</sequence>
<accession>A0A1S1YUY4</accession>
<protein>
    <submittedName>
        <fullName evidence="3">Esterase</fullName>
    </submittedName>
</protein>
<dbReference type="SUPFAM" id="SSF53474">
    <property type="entry name" value="alpha/beta-Hydrolases"/>
    <property type="match status" value="1"/>
</dbReference>
<gene>
    <name evidence="3" type="ORF">NH26_24200</name>
</gene>
<dbReference type="InterPro" id="IPR029058">
    <property type="entry name" value="AB_hydrolase_fold"/>
</dbReference>
<dbReference type="STRING" id="915059.NH26_24200"/>